<keyword evidence="1" id="KW-0812">Transmembrane</keyword>
<sequence length="204" mass="24163">MQLNNQEHYEDLKTRFMEIFFQRVSSKIIHFSFQTTIAFSNFIGQFLILYFCPFFFDYSVMSQTWTLNFVKIVIFRPFSTIVTCRISRKRKYQNKTNNILQIILFCFVHQIILIASISFSLDPNQGVGNSFKALITKPLHSQKRNQMELKITFILIPKKFNILIKNKTKKVDFYGMKLSPSFHLHKCFVGLKKNSKNLEEDLNC</sequence>
<feature type="transmembrane region" description="Helical" evidence="1">
    <location>
        <begin position="68"/>
        <end position="87"/>
    </location>
</feature>
<name>A0A3M7P5I9_BRAPC</name>
<dbReference type="EMBL" id="REGN01013409">
    <property type="protein sequence ID" value="RMZ93954.1"/>
    <property type="molecule type" value="Genomic_DNA"/>
</dbReference>
<dbReference type="AlphaFoldDB" id="A0A3M7P5I9"/>
<evidence type="ECO:0008006" key="4">
    <source>
        <dbReference type="Google" id="ProtNLM"/>
    </source>
</evidence>
<comment type="caution">
    <text evidence="2">The sequence shown here is derived from an EMBL/GenBank/DDBJ whole genome shotgun (WGS) entry which is preliminary data.</text>
</comment>
<reference evidence="2 3" key="1">
    <citation type="journal article" date="2018" name="Sci. Rep.">
        <title>Genomic signatures of local adaptation to the degree of environmental predictability in rotifers.</title>
        <authorList>
            <person name="Franch-Gras L."/>
            <person name="Hahn C."/>
            <person name="Garcia-Roger E.M."/>
            <person name="Carmona M.J."/>
            <person name="Serra M."/>
            <person name="Gomez A."/>
        </authorList>
    </citation>
    <scope>NUCLEOTIDE SEQUENCE [LARGE SCALE GENOMIC DNA]</scope>
    <source>
        <strain evidence="2">HYR1</strain>
    </source>
</reference>
<evidence type="ECO:0000313" key="3">
    <source>
        <dbReference type="Proteomes" id="UP000276133"/>
    </source>
</evidence>
<gene>
    <name evidence="2" type="ORF">BpHYR1_019045</name>
</gene>
<organism evidence="2 3">
    <name type="scientific">Brachionus plicatilis</name>
    <name type="common">Marine rotifer</name>
    <name type="synonym">Brachionus muelleri</name>
    <dbReference type="NCBI Taxonomy" id="10195"/>
    <lineage>
        <taxon>Eukaryota</taxon>
        <taxon>Metazoa</taxon>
        <taxon>Spiralia</taxon>
        <taxon>Gnathifera</taxon>
        <taxon>Rotifera</taxon>
        <taxon>Eurotatoria</taxon>
        <taxon>Monogononta</taxon>
        <taxon>Pseudotrocha</taxon>
        <taxon>Ploima</taxon>
        <taxon>Brachionidae</taxon>
        <taxon>Brachionus</taxon>
    </lineage>
</organism>
<proteinExistence type="predicted"/>
<keyword evidence="1" id="KW-1133">Transmembrane helix</keyword>
<feature type="transmembrane region" description="Helical" evidence="1">
    <location>
        <begin position="99"/>
        <end position="121"/>
    </location>
</feature>
<feature type="transmembrane region" description="Helical" evidence="1">
    <location>
        <begin position="31"/>
        <end position="56"/>
    </location>
</feature>
<dbReference type="Proteomes" id="UP000276133">
    <property type="component" value="Unassembled WGS sequence"/>
</dbReference>
<accession>A0A3M7P5I9</accession>
<protein>
    <recommendedName>
        <fullName evidence="4">Transmembrane protein</fullName>
    </recommendedName>
</protein>
<keyword evidence="1" id="KW-0472">Membrane</keyword>
<evidence type="ECO:0000256" key="1">
    <source>
        <dbReference type="SAM" id="Phobius"/>
    </source>
</evidence>
<keyword evidence="3" id="KW-1185">Reference proteome</keyword>
<evidence type="ECO:0000313" key="2">
    <source>
        <dbReference type="EMBL" id="RMZ93954.1"/>
    </source>
</evidence>